<dbReference type="OrthoDB" id="7064988at2"/>
<keyword evidence="4" id="KW-1185">Reference proteome</keyword>
<dbReference type="EMBL" id="UGHR01000001">
    <property type="protein sequence ID" value="STQ91132.1"/>
    <property type="molecule type" value="Genomic_DNA"/>
</dbReference>
<evidence type="ECO:0000313" key="3">
    <source>
        <dbReference type="Proteomes" id="UP000255108"/>
    </source>
</evidence>
<reference evidence="2 4" key="2">
    <citation type="submission" date="2019-03" db="EMBL/GenBank/DDBJ databases">
        <title>Genomic Encyclopedia of Type Strains, Phase IV (KMG-IV): sequencing the most valuable type-strain genomes for metagenomic binning, comparative biology and taxonomic classification.</title>
        <authorList>
            <person name="Goeker M."/>
        </authorList>
    </citation>
    <scope>NUCLEOTIDE SEQUENCE [LARGE SCALE GENOMIC DNA]</scope>
    <source>
        <strain evidence="2 4">DSM 3764</strain>
    </source>
</reference>
<evidence type="ECO:0000313" key="4">
    <source>
        <dbReference type="Proteomes" id="UP000295794"/>
    </source>
</evidence>
<accession>A0A377Q8C5</accession>
<evidence type="ECO:0000313" key="1">
    <source>
        <dbReference type="EMBL" id="STQ91132.1"/>
    </source>
</evidence>
<proteinExistence type="predicted"/>
<evidence type="ECO:0000313" key="2">
    <source>
        <dbReference type="EMBL" id="TCU88796.1"/>
    </source>
</evidence>
<gene>
    <name evidence="2" type="ORF">EV682_103380</name>
    <name evidence="1" type="ORF">NCTC11159_02204</name>
</gene>
<dbReference type="RefSeq" id="WP_115227378.1">
    <property type="nucleotide sequence ID" value="NZ_CAWOLO010000003.1"/>
</dbReference>
<dbReference type="AlphaFoldDB" id="A0A377Q8C5"/>
<dbReference type="Proteomes" id="UP000255108">
    <property type="component" value="Unassembled WGS sequence"/>
</dbReference>
<protein>
    <submittedName>
        <fullName evidence="1">Uncharacterized protein</fullName>
    </submittedName>
</protein>
<reference evidence="1 3" key="1">
    <citation type="submission" date="2018-06" db="EMBL/GenBank/DDBJ databases">
        <authorList>
            <consortium name="Pathogen Informatics"/>
            <person name="Doyle S."/>
        </authorList>
    </citation>
    <scope>NUCLEOTIDE SEQUENCE [LARGE SCALE GENOMIC DNA]</scope>
    <source>
        <strain evidence="1 3">NCTC11159</strain>
    </source>
</reference>
<organism evidence="1 3">
    <name type="scientific">Iodobacter fluviatilis</name>
    <dbReference type="NCBI Taxonomy" id="537"/>
    <lineage>
        <taxon>Bacteria</taxon>
        <taxon>Pseudomonadati</taxon>
        <taxon>Pseudomonadota</taxon>
        <taxon>Betaproteobacteria</taxon>
        <taxon>Neisseriales</taxon>
        <taxon>Chitinibacteraceae</taxon>
        <taxon>Iodobacter</taxon>
    </lineage>
</organism>
<sequence>MKSGIAITLQYQHDHIEDAVLIYSSQECSVFLLAEGEQTMPSFVKLKFEGARCVRSASTDCSPAIGIYPSNPGDSFLVELTDLKWPIEAHNAYTYANSPLKPRGRHFVVSNHDVFHEILAESFEESLIVSGNAEYECIKKYFA</sequence>
<dbReference type="Proteomes" id="UP000295794">
    <property type="component" value="Unassembled WGS sequence"/>
</dbReference>
<name>A0A377Q8C5_9NEIS</name>
<dbReference type="EMBL" id="SMBT01000003">
    <property type="protein sequence ID" value="TCU88796.1"/>
    <property type="molecule type" value="Genomic_DNA"/>
</dbReference>